<reference evidence="2 3" key="1">
    <citation type="journal article" date="2010" name="Stand. Genomic Sci.">
        <title>Complete genome sequence of Methanothermus fervidus type strain (V24S).</title>
        <authorList>
            <person name="Anderson I."/>
            <person name="Djao O.D."/>
            <person name="Misra M."/>
            <person name="Chertkov O."/>
            <person name="Nolan M."/>
            <person name="Lucas S."/>
            <person name="Lapidus A."/>
            <person name="Del Rio T.G."/>
            <person name="Tice H."/>
            <person name="Cheng J.F."/>
            <person name="Tapia R."/>
            <person name="Han C."/>
            <person name="Goodwin L."/>
            <person name="Pitluck S."/>
            <person name="Liolios K."/>
            <person name="Ivanova N."/>
            <person name="Mavromatis K."/>
            <person name="Mikhailova N."/>
            <person name="Pati A."/>
            <person name="Brambilla E."/>
            <person name="Chen A."/>
            <person name="Palaniappan K."/>
            <person name="Land M."/>
            <person name="Hauser L."/>
            <person name="Chang Y.J."/>
            <person name="Jeffries C.D."/>
            <person name="Sikorski J."/>
            <person name="Spring S."/>
            <person name="Rohde M."/>
            <person name="Eichinger K."/>
            <person name="Huber H."/>
            <person name="Wirth R."/>
            <person name="Goker M."/>
            <person name="Detter J.C."/>
            <person name="Woyke T."/>
            <person name="Bristow J."/>
            <person name="Eisen J.A."/>
            <person name="Markowitz V."/>
            <person name="Hugenholtz P."/>
            <person name="Klenk H.P."/>
            <person name="Kyrpides N.C."/>
        </authorList>
    </citation>
    <scope>NUCLEOTIDE SEQUENCE [LARGE SCALE GENOMIC DNA]</scope>
    <source>
        <strain evidence="3">ATCC 43054 / DSM 2088 / JCM 10308 / V24 S</strain>
    </source>
</reference>
<dbReference type="Pfam" id="PF13614">
    <property type="entry name" value="AAA_31"/>
    <property type="match status" value="1"/>
</dbReference>
<dbReference type="InterPro" id="IPR025669">
    <property type="entry name" value="AAA_dom"/>
</dbReference>
<protein>
    <submittedName>
        <fullName evidence="2">Chromosome segregation ATPase</fullName>
    </submittedName>
</protein>
<dbReference type="PANTHER" id="PTHR13696:SF52">
    <property type="entry name" value="PARA FAMILY PROTEIN CT_582"/>
    <property type="match status" value="1"/>
</dbReference>
<evidence type="ECO:0000259" key="1">
    <source>
        <dbReference type="Pfam" id="PF13614"/>
    </source>
</evidence>
<dbReference type="STRING" id="523846.Mfer_1100"/>
<dbReference type="EMBL" id="CP002278">
    <property type="protein sequence ID" value="ADP77894.1"/>
    <property type="molecule type" value="Genomic_DNA"/>
</dbReference>
<dbReference type="OrthoDB" id="36110at2157"/>
<dbReference type="PIRSF" id="PIRSF009320">
    <property type="entry name" value="Nuc_binding_HP_1000"/>
    <property type="match status" value="1"/>
</dbReference>
<proteinExistence type="predicted"/>
<gene>
    <name evidence="2" type="ordered locus">Mfer_1100</name>
</gene>
<dbReference type="FunFam" id="3.40.50.300:FF:000285">
    <property type="entry name" value="Sporulation initiation inhibitor Soj"/>
    <property type="match status" value="1"/>
</dbReference>
<evidence type="ECO:0000313" key="2">
    <source>
        <dbReference type="EMBL" id="ADP77894.1"/>
    </source>
</evidence>
<dbReference type="Gene3D" id="3.40.50.300">
    <property type="entry name" value="P-loop containing nucleotide triphosphate hydrolases"/>
    <property type="match status" value="1"/>
</dbReference>
<sequence length="261" mass="28879">MGEIISITNQKGGCGKTTTAVNLSAALASLNKKILVIDMDPQANATTGFGINKFKLDSSVYSIICGEAKAEEVIRKTSIPNLYIIPSNLDLSGAEVELISQIGSHAVLKEAIDPIKNDYDYIFIDTPPSLGILTLNALVACDSVIIPIQTEYYALEGIADLLRTIKLVENRLNSPCPIKGILLTLYDRRTRLAREVYQEVKNFFSSKEYIFKTTIPRNIRLAEAPSHGMPCIIYDKDCNGSKAYFKLAKELIKLEEDNEKK</sequence>
<dbReference type="Proteomes" id="UP000002315">
    <property type="component" value="Chromosome"/>
</dbReference>
<dbReference type="InterPro" id="IPR027417">
    <property type="entry name" value="P-loop_NTPase"/>
</dbReference>
<organism evidence="2 3">
    <name type="scientific">Methanothermus fervidus (strain ATCC 43054 / DSM 2088 / JCM 10308 / V24 S)</name>
    <dbReference type="NCBI Taxonomy" id="523846"/>
    <lineage>
        <taxon>Archaea</taxon>
        <taxon>Methanobacteriati</taxon>
        <taxon>Methanobacteriota</taxon>
        <taxon>Methanomada group</taxon>
        <taxon>Methanobacteria</taxon>
        <taxon>Methanobacteriales</taxon>
        <taxon>Methanothermaceae</taxon>
        <taxon>Methanothermus</taxon>
    </lineage>
</organism>
<dbReference type="AlphaFoldDB" id="E3GWC9"/>
<dbReference type="KEGG" id="mfv:Mfer_1100"/>
<dbReference type="CDD" id="cd02042">
    <property type="entry name" value="ParAB_family"/>
    <property type="match status" value="1"/>
</dbReference>
<dbReference type="HOGENOM" id="CLU_037612_1_4_2"/>
<evidence type="ECO:0000313" key="3">
    <source>
        <dbReference type="Proteomes" id="UP000002315"/>
    </source>
</evidence>
<dbReference type="InterPro" id="IPR050678">
    <property type="entry name" value="DNA_Partitioning_ATPase"/>
</dbReference>
<keyword evidence="3" id="KW-1185">Reference proteome</keyword>
<dbReference type="SUPFAM" id="SSF52540">
    <property type="entry name" value="P-loop containing nucleoside triphosphate hydrolases"/>
    <property type="match status" value="1"/>
</dbReference>
<accession>E3GWC9</accession>
<dbReference type="PANTHER" id="PTHR13696">
    <property type="entry name" value="P-LOOP CONTAINING NUCLEOSIDE TRIPHOSPHATE HYDROLASE"/>
    <property type="match status" value="1"/>
</dbReference>
<feature type="domain" description="AAA" evidence="1">
    <location>
        <begin position="3"/>
        <end position="174"/>
    </location>
</feature>
<name>E3GWC9_METFV</name>